<dbReference type="GO" id="GO:0003677">
    <property type="term" value="F:DNA binding"/>
    <property type="evidence" value="ECO:0007669"/>
    <property type="project" value="UniProtKB-KW"/>
</dbReference>
<protein>
    <submittedName>
        <fullName evidence="1">MmcQ/YjbR family DNA-binding protein</fullName>
    </submittedName>
</protein>
<sequence length="128" mass="13853">MATWADVRRLALALPGTTEGTSYGRPAWKVRDRAFVWERPLRRADVEQLGDAAPEGPVLGAAVADEGVKQALVADDPAVYLTTPHFDGYAAVLVRLDAIDVAELGELVTEAWLARAPARLAREYLAGR</sequence>
<keyword evidence="2" id="KW-1185">Reference proteome</keyword>
<evidence type="ECO:0000313" key="2">
    <source>
        <dbReference type="Proteomes" id="UP001596025"/>
    </source>
</evidence>
<keyword evidence="1" id="KW-0238">DNA-binding</keyword>
<accession>A0ABV9LKB7</accession>
<evidence type="ECO:0000313" key="1">
    <source>
        <dbReference type="EMBL" id="MFC4693832.1"/>
    </source>
</evidence>
<name>A0ABV9LKB7_9ACTN</name>
<comment type="caution">
    <text evidence="1">The sequence shown here is derived from an EMBL/GenBank/DDBJ whole genome shotgun (WGS) entry which is preliminary data.</text>
</comment>
<gene>
    <name evidence="1" type="ORF">ACFO3M_10595</name>
</gene>
<proteinExistence type="predicted"/>
<dbReference type="InterPro" id="IPR058532">
    <property type="entry name" value="YjbR/MT2646/Rv2570-like"/>
</dbReference>
<dbReference type="EMBL" id="JBHSGR010000009">
    <property type="protein sequence ID" value="MFC4693832.1"/>
    <property type="molecule type" value="Genomic_DNA"/>
</dbReference>
<dbReference type="Pfam" id="PF04237">
    <property type="entry name" value="YjbR"/>
    <property type="match status" value="1"/>
</dbReference>
<dbReference type="RefSeq" id="WP_387988550.1">
    <property type="nucleotide sequence ID" value="NZ_JBHSGR010000009.1"/>
</dbReference>
<dbReference type="Proteomes" id="UP001596025">
    <property type="component" value="Unassembled WGS sequence"/>
</dbReference>
<organism evidence="1 2">
    <name type="scientific">Geodermatophilus arenarius</name>
    <dbReference type="NCBI Taxonomy" id="1137990"/>
    <lineage>
        <taxon>Bacteria</taxon>
        <taxon>Bacillati</taxon>
        <taxon>Actinomycetota</taxon>
        <taxon>Actinomycetes</taxon>
        <taxon>Geodermatophilales</taxon>
        <taxon>Geodermatophilaceae</taxon>
        <taxon>Geodermatophilus</taxon>
    </lineage>
</organism>
<reference evidence="2" key="1">
    <citation type="journal article" date="2019" name="Int. J. Syst. Evol. Microbiol.">
        <title>The Global Catalogue of Microorganisms (GCM) 10K type strain sequencing project: providing services to taxonomists for standard genome sequencing and annotation.</title>
        <authorList>
            <consortium name="The Broad Institute Genomics Platform"/>
            <consortium name="The Broad Institute Genome Sequencing Center for Infectious Disease"/>
            <person name="Wu L."/>
            <person name="Ma J."/>
        </authorList>
    </citation>
    <scope>NUCLEOTIDE SEQUENCE [LARGE SCALE GENOMIC DNA]</scope>
    <source>
        <strain evidence="2">CCUG 62763</strain>
    </source>
</reference>